<dbReference type="Proteomes" id="UP000265515">
    <property type="component" value="Unassembled WGS sequence"/>
</dbReference>
<reference evidence="2 3" key="1">
    <citation type="journal article" date="2018" name="Cell">
        <title>The Chara Genome: Secondary Complexity and Implications for Plant Terrestrialization.</title>
        <authorList>
            <person name="Nishiyama T."/>
            <person name="Sakayama H."/>
            <person name="Vries J.D."/>
            <person name="Buschmann H."/>
            <person name="Saint-Marcoux D."/>
            <person name="Ullrich K.K."/>
            <person name="Haas F.B."/>
            <person name="Vanderstraeten L."/>
            <person name="Becker D."/>
            <person name="Lang D."/>
            <person name="Vosolsobe S."/>
            <person name="Rombauts S."/>
            <person name="Wilhelmsson P.K.I."/>
            <person name="Janitza P."/>
            <person name="Kern R."/>
            <person name="Heyl A."/>
            <person name="Rumpler F."/>
            <person name="Villalobos L.I.A.C."/>
            <person name="Clay J.M."/>
            <person name="Skokan R."/>
            <person name="Toyoda A."/>
            <person name="Suzuki Y."/>
            <person name="Kagoshima H."/>
            <person name="Schijlen E."/>
            <person name="Tajeshwar N."/>
            <person name="Catarino B."/>
            <person name="Hetherington A.J."/>
            <person name="Saltykova A."/>
            <person name="Bonnot C."/>
            <person name="Breuninger H."/>
            <person name="Symeonidi A."/>
            <person name="Radhakrishnan G.V."/>
            <person name="Van Nieuwerburgh F."/>
            <person name="Deforce D."/>
            <person name="Chang C."/>
            <person name="Karol K.G."/>
            <person name="Hedrich R."/>
            <person name="Ulvskov P."/>
            <person name="Glockner G."/>
            <person name="Delwiche C.F."/>
            <person name="Petrasek J."/>
            <person name="Van de Peer Y."/>
            <person name="Friml J."/>
            <person name="Beilby M."/>
            <person name="Dolan L."/>
            <person name="Kohara Y."/>
            <person name="Sugano S."/>
            <person name="Fujiyama A."/>
            <person name="Delaux P.-M."/>
            <person name="Quint M."/>
            <person name="TheiBen G."/>
            <person name="Hagemann M."/>
            <person name="Harholt J."/>
            <person name="Dunand C."/>
            <person name="Zachgo S."/>
            <person name="Langdale J."/>
            <person name="Maumus F."/>
            <person name="Straeten D.V.D."/>
            <person name="Gould S.B."/>
            <person name="Rensing S.A."/>
        </authorList>
    </citation>
    <scope>NUCLEOTIDE SEQUENCE [LARGE SCALE GENOMIC DNA]</scope>
    <source>
        <strain evidence="2 3">S276</strain>
    </source>
</reference>
<feature type="region of interest" description="Disordered" evidence="1">
    <location>
        <begin position="80"/>
        <end position="132"/>
    </location>
</feature>
<proteinExistence type="predicted"/>
<sequence length="753" mass="85651">MGTSIAILAETRLREVGTEGAKTQNIDTEVEAVMTTIENIGVNGQAGRASFTTPVDEATKKQIETLGQTVATFREFIEQENKKKEEKARRKQEREENARREEEQMRREEKERRREEEDRKAREARAARKREKNLHRRIAELKTAIKGKQPVASPMGSNASYSSGWGGSEIEEIRAKTERLKLSEKRKRSPDRRIDNSPSMTTPAKRTPRKTAVKPVKLAAKLQVTTTKGAKGHGKQDDGRKQTTPIKYTPKRGTPKVKIPTKIGTAGRTKYVADNVRELAECNADDLKRLCKQEEVEYGNKVIAAINIAEKRAVDAYGAPEGSEELVHLEQVYIKKWSLILNTSGRLRKSGKKNNVRKGKNERANGSTQVECYDGASVQIVRIRTKQSDSWHAGILSELNNQERKGTQSFSLQSTGGNCRADSWKKVKSAFDRSAIVVDGVSTTLAKCKSAIEKGEELEVKYLRKWGPRIGPDKILLTKLLRNPRRMEAIRDLEEEERFRLYKSAKDFQRKSTRSYLRRIISRVIKEKCGWEMGADLIVRVKFDDRVSLAEVRKVVNDKIESLDFLTCMAQRARSKIRTVWVKNPTVADLIHNQRNYVRAVVSTCTCAGLPYPRTREHVRFRLHELDGVHPMLLNAGNIPRAQHPDRLKLLCREIEDSFNTSKKRNTDEVVVSQKEVRRCIVGNNEIVNSKCLDIADVKELRGRLEVLVQTSMDKNPGETLVMCPYLYYEAMMEAFVTNPGYEVTTSKEVNVR</sequence>
<accession>A0A388JX42</accession>
<name>A0A388JX42_CHABU</name>
<dbReference type="OrthoDB" id="6782675at2759"/>
<dbReference type="Gramene" id="GBG62337">
    <property type="protein sequence ID" value="GBG62337"/>
    <property type="gene ID" value="CBR_g30291"/>
</dbReference>
<dbReference type="EMBL" id="BFEA01000028">
    <property type="protein sequence ID" value="GBG62337.1"/>
    <property type="molecule type" value="Genomic_DNA"/>
</dbReference>
<evidence type="ECO:0000256" key="1">
    <source>
        <dbReference type="SAM" id="MobiDB-lite"/>
    </source>
</evidence>
<gene>
    <name evidence="2" type="ORF">CBR_g30291</name>
</gene>
<comment type="caution">
    <text evidence="2">The sequence shown here is derived from an EMBL/GenBank/DDBJ whole genome shotgun (WGS) entry which is preliminary data.</text>
</comment>
<feature type="region of interest" description="Disordered" evidence="1">
    <location>
        <begin position="146"/>
        <end position="257"/>
    </location>
</feature>
<feature type="compositionally biased region" description="Basic and acidic residues" evidence="1">
    <location>
        <begin position="171"/>
        <end position="183"/>
    </location>
</feature>
<evidence type="ECO:0000313" key="2">
    <source>
        <dbReference type="EMBL" id="GBG62337.1"/>
    </source>
</evidence>
<protein>
    <submittedName>
        <fullName evidence="2">Uncharacterized protein</fullName>
    </submittedName>
</protein>
<keyword evidence="3" id="KW-1185">Reference proteome</keyword>
<feature type="compositionally biased region" description="Basic and acidic residues" evidence="1">
    <location>
        <begin position="80"/>
        <end position="126"/>
    </location>
</feature>
<evidence type="ECO:0000313" key="3">
    <source>
        <dbReference type="Proteomes" id="UP000265515"/>
    </source>
</evidence>
<organism evidence="2 3">
    <name type="scientific">Chara braunii</name>
    <name type="common">Braun's stonewort</name>
    <dbReference type="NCBI Taxonomy" id="69332"/>
    <lineage>
        <taxon>Eukaryota</taxon>
        <taxon>Viridiplantae</taxon>
        <taxon>Streptophyta</taxon>
        <taxon>Charophyceae</taxon>
        <taxon>Charales</taxon>
        <taxon>Characeae</taxon>
        <taxon>Chara</taxon>
    </lineage>
</organism>
<dbReference type="AlphaFoldDB" id="A0A388JX42"/>